<keyword evidence="6" id="KW-1185">Reference proteome</keyword>
<gene>
    <name evidence="5" type="ORF">F2P47_14005</name>
</gene>
<sequence length="334" mass="35416">MQNKMIWIGAIAALTLAIGAFLFLRAPSVVVVKPERGLAIEAVYATGTVEPHIYAETGSKISGRVIELKVREGDHVAAGDILAVIDLGEDAANVDQLQAKLRLAEADAVRARKLRRSGNVSVAALDQAESVFGAADAELKSAKARLEDHYIRAPIAGVLLRSEQQLKIGDMVQPQQTLFIVGDPSALQIDAEVDEEDITKVKPGQEALIRADAFNGQVLNGSVADITPYGDPVARTYRVHIALPSDTPLLSGMTTEINIVVRKQENALLVPVSALSGGTVWTIVDGRAVQQKVELGAVAKDKAEIKSGLSDEATVILNPSSTLKPGARLRVGSS</sequence>
<dbReference type="GO" id="GO:0015562">
    <property type="term" value="F:efflux transmembrane transporter activity"/>
    <property type="evidence" value="ECO:0007669"/>
    <property type="project" value="TreeGrafter"/>
</dbReference>
<dbReference type="Gene3D" id="2.40.420.20">
    <property type="match status" value="1"/>
</dbReference>
<feature type="domain" description="Multidrug resistance protein MdtA-like barrel-sandwich hybrid" evidence="2">
    <location>
        <begin position="55"/>
        <end position="181"/>
    </location>
</feature>
<dbReference type="Pfam" id="PF25989">
    <property type="entry name" value="YknX_C"/>
    <property type="match status" value="1"/>
</dbReference>
<name>A0A6N6VKP2_9HYPH</name>
<dbReference type="Pfam" id="PF25917">
    <property type="entry name" value="BSH_RND"/>
    <property type="match status" value="1"/>
</dbReference>
<dbReference type="InterPro" id="IPR058792">
    <property type="entry name" value="Beta-barrel_RND_2"/>
</dbReference>
<dbReference type="Gene3D" id="2.40.50.100">
    <property type="match status" value="1"/>
</dbReference>
<evidence type="ECO:0000313" key="5">
    <source>
        <dbReference type="EMBL" id="KAB7739118.1"/>
    </source>
</evidence>
<protein>
    <submittedName>
        <fullName evidence="5">Efflux RND transporter periplasmic adaptor subunit</fullName>
    </submittedName>
</protein>
<evidence type="ECO:0000259" key="4">
    <source>
        <dbReference type="Pfam" id="PF25989"/>
    </source>
</evidence>
<comment type="caution">
    <text evidence="5">The sequence shown here is derived from an EMBL/GenBank/DDBJ whole genome shotgun (WGS) entry which is preliminary data.</text>
</comment>
<evidence type="ECO:0000259" key="2">
    <source>
        <dbReference type="Pfam" id="PF25917"/>
    </source>
</evidence>
<dbReference type="Gene3D" id="2.40.30.170">
    <property type="match status" value="1"/>
</dbReference>
<dbReference type="RefSeq" id="WP_152217001.1">
    <property type="nucleotide sequence ID" value="NZ_JBAQYD010000178.1"/>
</dbReference>
<dbReference type="InterPro" id="IPR058625">
    <property type="entry name" value="MdtA-like_BSH"/>
</dbReference>
<feature type="domain" description="CusB-like beta-barrel" evidence="3">
    <location>
        <begin position="189"/>
        <end position="259"/>
    </location>
</feature>
<dbReference type="NCBIfam" id="TIGR01730">
    <property type="entry name" value="RND_mfp"/>
    <property type="match status" value="1"/>
</dbReference>
<proteinExistence type="inferred from homology"/>
<feature type="domain" description="YknX-like C-terminal permuted SH3-like" evidence="4">
    <location>
        <begin position="279"/>
        <end position="329"/>
    </location>
</feature>
<reference evidence="5 6" key="1">
    <citation type="submission" date="2019-09" db="EMBL/GenBank/DDBJ databases">
        <title>Parvibaculum sedimenti sp. nov., isolated from sediment.</title>
        <authorList>
            <person name="Wang Y."/>
        </authorList>
    </citation>
    <scope>NUCLEOTIDE SEQUENCE [LARGE SCALE GENOMIC DNA]</scope>
    <source>
        <strain evidence="5 6">HXT-9</strain>
    </source>
</reference>
<dbReference type="InterPro" id="IPR058637">
    <property type="entry name" value="YknX-like_C"/>
</dbReference>
<evidence type="ECO:0000313" key="6">
    <source>
        <dbReference type="Proteomes" id="UP000468901"/>
    </source>
</evidence>
<dbReference type="InterPro" id="IPR006143">
    <property type="entry name" value="RND_pump_MFP"/>
</dbReference>
<dbReference type="Proteomes" id="UP000468901">
    <property type="component" value="Unassembled WGS sequence"/>
</dbReference>
<dbReference type="GO" id="GO:1990281">
    <property type="term" value="C:efflux pump complex"/>
    <property type="evidence" value="ECO:0007669"/>
    <property type="project" value="TreeGrafter"/>
</dbReference>
<accession>A0A6N6VKP2</accession>
<dbReference type="EMBL" id="WESC01000013">
    <property type="protein sequence ID" value="KAB7739118.1"/>
    <property type="molecule type" value="Genomic_DNA"/>
</dbReference>
<dbReference type="PANTHER" id="PTHR30469">
    <property type="entry name" value="MULTIDRUG RESISTANCE PROTEIN MDTA"/>
    <property type="match status" value="1"/>
</dbReference>
<evidence type="ECO:0000259" key="3">
    <source>
        <dbReference type="Pfam" id="PF25954"/>
    </source>
</evidence>
<comment type="similarity">
    <text evidence="1">Belongs to the membrane fusion protein (MFP) (TC 8.A.1) family.</text>
</comment>
<evidence type="ECO:0000256" key="1">
    <source>
        <dbReference type="ARBA" id="ARBA00009477"/>
    </source>
</evidence>
<dbReference type="AlphaFoldDB" id="A0A6N6VKP2"/>
<dbReference type="SUPFAM" id="SSF111369">
    <property type="entry name" value="HlyD-like secretion proteins"/>
    <property type="match status" value="1"/>
</dbReference>
<dbReference type="Gene3D" id="1.10.287.470">
    <property type="entry name" value="Helix hairpin bin"/>
    <property type="match status" value="1"/>
</dbReference>
<organism evidence="5 6">
    <name type="scientific">Parvibaculum sedimenti</name>
    <dbReference type="NCBI Taxonomy" id="2608632"/>
    <lineage>
        <taxon>Bacteria</taxon>
        <taxon>Pseudomonadati</taxon>
        <taxon>Pseudomonadota</taxon>
        <taxon>Alphaproteobacteria</taxon>
        <taxon>Hyphomicrobiales</taxon>
        <taxon>Parvibaculaceae</taxon>
        <taxon>Parvibaculum</taxon>
    </lineage>
</organism>
<dbReference type="Pfam" id="PF25954">
    <property type="entry name" value="Beta-barrel_RND_2"/>
    <property type="match status" value="1"/>
</dbReference>
<dbReference type="PANTHER" id="PTHR30469:SF33">
    <property type="entry name" value="SLR1207 PROTEIN"/>
    <property type="match status" value="1"/>
</dbReference>